<dbReference type="PATRIC" id="fig|1160705.3.peg.4992"/>
<feature type="compositionally biased region" description="Basic residues" evidence="1">
    <location>
        <begin position="471"/>
        <end position="490"/>
    </location>
</feature>
<name>L8PF66_STRVR</name>
<gene>
    <name evidence="2" type="ORF">STVIR_5050</name>
</gene>
<feature type="region of interest" description="Disordered" evidence="1">
    <location>
        <begin position="216"/>
        <end position="290"/>
    </location>
</feature>
<reference evidence="2 3" key="1">
    <citation type="journal article" date="2013" name="Genome Announc.">
        <title>Draft Genome Sequence of Streptomyces viridochromogenes Strain Tu57, Producer of Avilamycin.</title>
        <authorList>
            <person name="Gruning B.A."/>
            <person name="Erxleben A."/>
            <person name="Hahnlein A."/>
            <person name="Gunther S."/>
        </authorList>
    </citation>
    <scope>NUCLEOTIDE SEQUENCE [LARGE SCALE GENOMIC DNA]</scope>
    <source>
        <strain evidence="2 3">Tue57</strain>
    </source>
</reference>
<proteinExistence type="predicted"/>
<feature type="region of interest" description="Disordered" evidence="1">
    <location>
        <begin position="461"/>
        <end position="498"/>
    </location>
</feature>
<feature type="region of interest" description="Disordered" evidence="1">
    <location>
        <begin position="524"/>
        <end position="547"/>
    </location>
</feature>
<evidence type="ECO:0000256" key="1">
    <source>
        <dbReference type="SAM" id="MobiDB-lite"/>
    </source>
</evidence>
<accession>L8PF66</accession>
<dbReference type="Proteomes" id="UP000011205">
    <property type="component" value="Unassembled WGS sequence"/>
</dbReference>
<feature type="region of interest" description="Disordered" evidence="1">
    <location>
        <begin position="63"/>
        <end position="156"/>
    </location>
</feature>
<evidence type="ECO:0000313" key="3">
    <source>
        <dbReference type="Proteomes" id="UP000011205"/>
    </source>
</evidence>
<comment type="caution">
    <text evidence="2">The sequence shown here is derived from an EMBL/GenBank/DDBJ whole genome shotgun (WGS) entry which is preliminary data.</text>
</comment>
<dbReference type="EMBL" id="AMLP01000149">
    <property type="protein sequence ID" value="ELS54027.1"/>
    <property type="molecule type" value="Genomic_DNA"/>
</dbReference>
<evidence type="ECO:0000313" key="2">
    <source>
        <dbReference type="EMBL" id="ELS54027.1"/>
    </source>
</evidence>
<protein>
    <submittedName>
        <fullName evidence="2">Uncharacterized protein</fullName>
    </submittedName>
</protein>
<sequence length="560" mass="58921">MGTGSTVNTREPRSGVSPGQTLRGPHLRRSQPCPRKTPKAGVAGSNWAVCVSGRRVDLSNITHRTSTSSHCPEVSPRRAGQPGIGGHARERSEAARCTTRALRPRAGGGSWGRRRTARRADAAAADVRARRGCPGPHPTSAGPPVRRAASSSVSSRGQELISRCFTRGGSTSDAMFRVMSSSRTAAVRAARSTRWASLAVAGRSEVALCMRVVKRRTSATPSDSSPLVPSRGTAPASTGATRRARRNGSASGCPDIRSRPSTMAVPPPRRPGKPVASHRSTGSAPRSRTPIVAAGVAMEVVGFVMLTTMPSPSLRGVGPGAELQGQTRVRHDELVDDAREFLRRFGSAAQSQGRFTLMAATRVVLRGAPTTAFGLVTPCPCRELGAHAGPTALLVGRTIRRADERISDICALTSRHLMTWRIAYASASTLGEDMRKPHKTAVVAVLLSAIGFLGTGTAYADGQGHGDGHKHGQKHEQKHGHKQGHKQGKGKKQEGKEGQSLLIAQSTSCTTVEENIDVQGQIGFQNGREGNRANGEGSPGSQATILGSRQGCNNTVVLGK</sequence>
<feature type="compositionally biased region" description="Low complexity" evidence="1">
    <location>
        <begin position="145"/>
        <end position="156"/>
    </location>
</feature>
<feature type="region of interest" description="Disordered" evidence="1">
    <location>
        <begin position="1"/>
        <end position="44"/>
    </location>
</feature>
<feature type="compositionally biased region" description="Low complexity" evidence="1">
    <location>
        <begin position="526"/>
        <end position="536"/>
    </location>
</feature>
<dbReference type="AlphaFoldDB" id="L8PF66"/>
<organism evidence="2 3">
    <name type="scientific">Streptomyces viridochromogenes Tue57</name>
    <dbReference type="NCBI Taxonomy" id="1160705"/>
    <lineage>
        <taxon>Bacteria</taxon>
        <taxon>Bacillati</taxon>
        <taxon>Actinomycetota</taxon>
        <taxon>Actinomycetes</taxon>
        <taxon>Kitasatosporales</taxon>
        <taxon>Streptomycetaceae</taxon>
        <taxon>Streptomyces</taxon>
    </lineage>
</organism>
<feature type="compositionally biased region" description="Polar residues" evidence="1">
    <location>
        <begin position="218"/>
        <end position="227"/>
    </location>
</feature>